<dbReference type="AlphaFoldDB" id="A0A2K8N324"/>
<organism evidence="1 2">
    <name type="scientific">Kyrpidia spormannii</name>
    <dbReference type="NCBI Taxonomy" id="2055160"/>
    <lineage>
        <taxon>Bacteria</taxon>
        <taxon>Bacillati</taxon>
        <taxon>Bacillota</taxon>
        <taxon>Bacilli</taxon>
        <taxon>Bacillales</taxon>
        <taxon>Alicyclobacillaceae</taxon>
        <taxon>Kyrpidia</taxon>
    </lineage>
</organism>
<dbReference type="KEGG" id="kyr:CVV65_02150"/>
<protein>
    <submittedName>
        <fullName evidence="1">Uncharacterized protein</fullName>
    </submittedName>
</protein>
<evidence type="ECO:0000313" key="2">
    <source>
        <dbReference type="Proteomes" id="UP000231932"/>
    </source>
</evidence>
<name>A0A2K8N324_9BACL</name>
<gene>
    <name evidence="1" type="ORF">CVV65_02150</name>
</gene>
<proteinExistence type="predicted"/>
<dbReference type="EMBL" id="CP024955">
    <property type="protein sequence ID" value="ATY83913.1"/>
    <property type="molecule type" value="Genomic_DNA"/>
</dbReference>
<accession>A0A2K8N324</accession>
<evidence type="ECO:0000313" key="1">
    <source>
        <dbReference type="EMBL" id="ATY83913.1"/>
    </source>
</evidence>
<reference evidence="2" key="1">
    <citation type="submission" date="2017-11" db="EMBL/GenBank/DDBJ databases">
        <title>Complete Genome Sequence of Kyrpidia sp. Strain EA-1, a thermophilic, hydrogen-oxidizing Bacterium, isolated from the Azores.</title>
        <authorList>
            <person name="Reiner J.E."/>
            <person name="Lapp C.J."/>
            <person name="Bunk B."/>
            <person name="Gescher J."/>
        </authorList>
    </citation>
    <scope>NUCLEOTIDE SEQUENCE [LARGE SCALE GENOMIC DNA]</scope>
    <source>
        <strain evidence="2">EA-1</strain>
    </source>
</reference>
<keyword evidence="2" id="KW-1185">Reference proteome</keyword>
<sequence length="143" mass="15297">MMEGEVIPMDKPKRLAPMKTIHEIELPEKSKAIPTGKPKRLAPLKTIYDLGYQEGSHQEASLPPALVPMEPAVASQEPVKAPAYVVTADGSPVASLGSMAEALEALAAVVRSTPSRPGHTVRIEIRDAAGKPLRICYLPRGRG</sequence>
<dbReference type="Proteomes" id="UP000231932">
    <property type="component" value="Chromosome"/>
</dbReference>